<sequence length="514" mass="55628">MDDDQGLLPLDPNHKLTTTAAATDDSSEDVNLDAAYDEIEYMDLKVPGKEGCPRAEKKGQSTADKRGGPKQHSSLTSEMKTSRAVARVTQRLGLERVHEIQLEYASLKSKFGELDYDKANAMIRNLMAMGLSQIEIRGILGVGGYRLQRLYSAQAAKPSPTYAATDELVLPSPPPLTPSTLHSVDKSVHIPVLSSIPHLVNALTKKLSAFPLVASRISFVAVDAAGLSVDSSSSALVEAAEIILGDAAACVLALPHTRHLKWLQLTSATVDIDLVVQPKRDFACTRAGGIHGPHVAQYVLGRIIAIERSFHKATQLQATRAFDPHELTYRSAKDVSVAILGYGDIGAHVAKLVAAAGFRVMALKRRTARASWMKADGAGGFDVTDRLDHVLANADYIVNALPCTPHTHRLLAGSVLHLCAHKSPCLIDLSPWHVVDEATVVAAMEHKWLSSAVLDVPEPVPPTSPLWDHPQVTLTPRVAPPHQADAVADVFMQNLWHFIGHAPLQYAVEWTQGY</sequence>
<dbReference type="GO" id="GO:0051287">
    <property type="term" value="F:NAD binding"/>
    <property type="evidence" value="ECO:0007669"/>
    <property type="project" value="InterPro"/>
</dbReference>
<organism evidence="5">
    <name type="scientific">Aphanomyces astaci</name>
    <name type="common">Crayfish plague agent</name>
    <dbReference type="NCBI Taxonomy" id="112090"/>
    <lineage>
        <taxon>Eukaryota</taxon>
        <taxon>Sar</taxon>
        <taxon>Stramenopiles</taxon>
        <taxon>Oomycota</taxon>
        <taxon>Saprolegniomycetes</taxon>
        <taxon>Saprolegniales</taxon>
        <taxon>Verrucalvaceae</taxon>
        <taxon>Aphanomyces</taxon>
    </lineage>
</organism>
<evidence type="ECO:0000256" key="2">
    <source>
        <dbReference type="ARBA" id="ARBA00023027"/>
    </source>
</evidence>
<dbReference type="SUPFAM" id="SSF51735">
    <property type="entry name" value="NAD(P)-binding Rossmann-fold domains"/>
    <property type="match status" value="1"/>
</dbReference>
<evidence type="ECO:0000256" key="3">
    <source>
        <dbReference type="SAM" id="MobiDB-lite"/>
    </source>
</evidence>
<feature type="region of interest" description="Disordered" evidence="3">
    <location>
        <begin position="47"/>
        <end position="82"/>
    </location>
</feature>
<dbReference type="Pfam" id="PF02826">
    <property type="entry name" value="2-Hacid_dh_C"/>
    <property type="match status" value="1"/>
</dbReference>
<feature type="domain" description="D-isomer specific 2-hydroxyacid dehydrogenase NAD-binding" evidence="4">
    <location>
        <begin position="302"/>
        <end position="479"/>
    </location>
</feature>
<proteinExistence type="predicted"/>
<feature type="compositionally biased region" description="Basic and acidic residues" evidence="3">
    <location>
        <begin position="47"/>
        <end position="67"/>
    </location>
</feature>
<keyword evidence="2" id="KW-0520">NAD</keyword>
<dbReference type="Gene3D" id="3.40.50.720">
    <property type="entry name" value="NAD(P)-binding Rossmann-like Domain"/>
    <property type="match status" value="2"/>
</dbReference>
<protein>
    <recommendedName>
        <fullName evidence="4">D-isomer specific 2-hydroxyacid dehydrogenase NAD-binding domain-containing protein</fullName>
    </recommendedName>
</protein>
<dbReference type="PANTHER" id="PTHR43333">
    <property type="entry name" value="2-HACID_DH_C DOMAIN-CONTAINING PROTEIN"/>
    <property type="match status" value="1"/>
</dbReference>
<evidence type="ECO:0000259" key="4">
    <source>
        <dbReference type="Pfam" id="PF02826"/>
    </source>
</evidence>
<dbReference type="InterPro" id="IPR006140">
    <property type="entry name" value="D-isomer_DH_NAD-bd"/>
</dbReference>
<dbReference type="AlphaFoldDB" id="W4HAW7"/>
<feature type="region of interest" description="Disordered" evidence="3">
    <location>
        <begin position="1"/>
        <end position="29"/>
    </location>
</feature>
<dbReference type="RefSeq" id="XP_009821462.1">
    <property type="nucleotide sequence ID" value="XM_009823160.1"/>
</dbReference>
<dbReference type="STRING" id="112090.W4HAW7"/>
<dbReference type="OrthoDB" id="298012at2759"/>
<keyword evidence="1" id="KW-0560">Oxidoreductase</keyword>
<dbReference type="VEuPathDB" id="FungiDB:H257_00449"/>
<reference evidence="5" key="1">
    <citation type="submission" date="2013-12" db="EMBL/GenBank/DDBJ databases">
        <title>The Genome Sequence of Aphanomyces astaci APO3.</title>
        <authorList>
            <consortium name="The Broad Institute Genomics Platform"/>
            <person name="Russ C."/>
            <person name="Tyler B."/>
            <person name="van West P."/>
            <person name="Dieguez-Uribeondo J."/>
            <person name="Young S.K."/>
            <person name="Zeng Q."/>
            <person name="Gargeya S."/>
            <person name="Fitzgerald M."/>
            <person name="Abouelleil A."/>
            <person name="Alvarado L."/>
            <person name="Chapman S.B."/>
            <person name="Gainer-Dewar J."/>
            <person name="Goldberg J."/>
            <person name="Griggs A."/>
            <person name="Gujja S."/>
            <person name="Hansen M."/>
            <person name="Howarth C."/>
            <person name="Imamovic A."/>
            <person name="Ireland A."/>
            <person name="Larimer J."/>
            <person name="McCowan C."/>
            <person name="Murphy C."/>
            <person name="Pearson M."/>
            <person name="Poon T.W."/>
            <person name="Priest M."/>
            <person name="Roberts A."/>
            <person name="Saif S."/>
            <person name="Shea T."/>
            <person name="Sykes S."/>
            <person name="Wortman J."/>
            <person name="Nusbaum C."/>
            <person name="Birren B."/>
        </authorList>
    </citation>
    <scope>NUCLEOTIDE SEQUENCE [LARGE SCALE GENOMIC DNA]</scope>
    <source>
        <strain evidence="5">APO3</strain>
    </source>
</reference>
<evidence type="ECO:0000256" key="1">
    <source>
        <dbReference type="ARBA" id="ARBA00023002"/>
    </source>
</evidence>
<accession>W4HAW7</accession>
<dbReference type="InterPro" id="IPR036291">
    <property type="entry name" value="NAD(P)-bd_dom_sf"/>
</dbReference>
<dbReference type="PANTHER" id="PTHR43333:SF1">
    <property type="entry name" value="D-ISOMER SPECIFIC 2-HYDROXYACID DEHYDROGENASE NAD-BINDING DOMAIN-CONTAINING PROTEIN"/>
    <property type="match status" value="1"/>
</dbReference>
<dbReference type="GeneID" id="20802445"/>
<dbReference type="GO" id="GO:0016491">
    <property type="term" value="F:oxidoreductase activity"/>
    <property type="evidence" value="ECO:0007669"/>
    <property type="project" value="UniProtKB-KW"/>
</dbReference>
<name>W4HAW7_APHAT</name>
<dbReference type="EMBL" id="KI913114">
    <property type="protein sequence ID" value="ETV89062.1"/>
    <property type="molecule type" value="Genomic_DNA"/>
</dbReference>
<gene>
    <name evidence="5" type="ORF">H257_00449</name>
</gene>
<evidence type="ECO:0000313" key="5">
    <source>
        <dbReference type="EMBL" id="ETV89062.1"/>
    </source>
</evidence>